<comment type="function">
    <text evidence="9">Plasma membrane transporter mediating the uptake by cells of the water soluble vitamin B2/riboflavin that plays a key role in biochemical oxidation-reduction reactions of the carbohydrate, lipid, and amino acid metabolism.</text>
</comment>
<comment type="caution">
    <text evidence="10">The sequence shown here is derived from an EMBL/GenBank/DDBJ whole genome shotgun (WGS) entry which is preliminary data.</text>
</comment>
<evidence type="ECO:0000256" key="7">
    <source>
        <dbReference type="ARBA" id="ARBA00022989"/>
    </source>
</evidence>
<gene>
    <name evidence="10" type="ORF">HFQ381_LOCUS30016</name>
</gene>
<evidence type="ECO:0000313" key="10">
    <source>
        <dbReference type="EMBL" id="CAF4535788.1"/>
    </source>
</evidence>
<sequence length="147" mass="16068">MSKYMYYYLLAIAYIVNLLLFGILPSIGTYVMLPNSQSAYYIASLVLLISNLLSVIIALVGKSRLQLSTIISLSFIATCLTVYVIVLAALSPCLPLHDTIGGAIIAIGLFWLGAISQMGALSGSIPMYFLINNMHVFKSRQVCRSYC</sequence>
<accession>A0A820XWY2</accession>
<evidence type="ECO:0000256" key="1">
    <source>
        <dbReference type="ARBA" id="ARBA00000215"/>
    </source>
</evidence>
<dbReference type="EMBL" id="CAJOBO010005044">
    <property type="protein sequence ID" value="CAF4535788.1"/>
    <property type="molecule type" value="Genomic_DNA"/>
</dbReference>
<keyword evidence="8 9" id="KW-0472">Membrane</keyword>
<keyword evidence="4 9" id="KW-0813">Transport</keyword>
<dbReference type="InterPro" id="IPR009357">
    <property type="entry name" value="Riboflavin_transptr"/>
</dbReference>
<evidence type="ECO:0000256" key="3">
    <source>
        <dbReference type="ARBA" id="ARBA00006366"/>
    </source>
</evidence>
<feature type="transmembrane region" description="Helical" evidence="9">
    <location>
        <begin position="7"/>
        <end position="33"/>
    </location>
</feature>
<evidence type="ECO:0000256" key="9">
    <source>
        <dbReference type="RuleBase" id="RU368035"/>
    </source>
</evidence>
<evidence type="ECO:0000313" key="11">
    <source>
        <dbReference type="Proteomes" id="UP000663851"/>
    </source>
</evidence>
<dbReference type="GO" id="GO:0032217">
    <property type="term" value="F:riboflavin transmembrane transporter activity"/>
    <property type="evidence" value="ECO:0007669"/>
    <property type="project" value="UniProtKB-UniRule"/>
</dbReference>
<keyword evidence="7 9" id="KW-1133">Transmembrane helix</keyword>
<evidence type="ECO:0000256" key="8">
    <source>
        <dbReference type="ARBA" id="ARBA00023136"/>
    </source>
</evidence>
<name>A0A820XWY2_9BILA</name>
<dbReference type="AlphaFoldDB" id="A0A820XWY2"/>
<comment type="caution">
    <text evidence="9">Lacks conserved residue(s) required for the propagation of feature annotation.</text>
</comment>
<feature type="transmembrane region" description="Helical" evidence="9">
    <location>
        <begin position="67"/>
        <end position="90"/>
    </location>
</feature>
<reference evidence="10" key="1">
    <citation type="submission" date="2021-02" db="EMBL/GenBank/DDBJ databases">
        <authorList>
            <person name="Nowell W R."/>
        </authorList>
    </citation>
    <scope>NUCLEOTIDE SEQUENCE</scope>
</reference>
<feature type="transmembrane region" description="Helical" evidence="9">
    <location>
        <begin position="39"/>
        <end position="60"/>
    </location>
</feature>
<feature type="transmembrane region" description="Helical" evidence="9">
    <location>
        <begin position="102"/>
        <end position="131"/>
    </location>
</feature>
<organism evidence="10 11">
    <name type="scientific">Rotaria socialis</name>
    <dbReference type="NCBI Taxonomy" id="392032"/>
    <lineage>
        <taxon>Eukaryota</taxon>
        <taxon>Metazoa</taxon>
        <taxon>Spiralia</taxon>
        <taxon>Gnathifera</taxon>
        <taxon>Rotifera</taxon>
        <taxon>Eurotatoria</taxon>
        <taxon>Bdelloidea</taxon>
        <taxon>Philodinida</taxon>
        <taxon>Philodinidae</taxon>
        <taxon>Rotaria</taxon>
    </lineage>
</organism>
<evidence type="ECO:0000256" key="2">
    <source>
        <dbReference type="ARBA" id="ARBA00004651"/>
    </source>
</evidence>
<dbReference type="PANTHER" id="PTHR12929:SF10">
    <property type="entry name" value="RIBOFLAVIN TRANSPORTER"/>
    <property type="match status" value="1"/>
</dbReference>
<dbReference type="PANTHER" id="PTHR12929">
    <property type="entry name" value="SOLUTE CARRIER FAMILY 52"/>
    <property type="match status" value="1"/>
</dbReference>
<keyword evidence="5 9" id="KW-1003">Cell membrane</keyword>
<comment type="similarity">
    <text evidence="3 9">Belongs to the riboflavin transporter family.</text>
</comment>
<dbReference type="Proteomes" id="UP000663851">
    <property type="component" value="Unassembled WGS sequence"/>
</dbReference>
<protein>
    <recommendedName>
        <fullName evidence="9">Riboflavin transporter</fullName>
    </recommendedName>
</protein>
<keyword evidence="6 9" id="KW-0812">Transmembrane</keyword>
<dbReference type="Pfam" id="PF06237">
    <property type="entry name" value="SLC52_ribofla_tr"/>
    <property type="match status" value="1"/>
</dbReference>
<evidence type="ECO:0000256" key="4">
    <source>
        <dbReference type="ARBA" id="ARBA00022448"/>
    </source>
</evidence>
<evidence type="ECO:0000256" key="6">
    <source>
        <dbReference type="ARBA" id="ARBA00022692"/>
    </source>
</evidence>
<comment type="catalytic activity">
    <reaction evidence="1 9">
        <text>riboflavin(in) = riboflavin(out)</text>
        <dbReference type="Rhea" id="RHEA:35015"/>
        <dbReference type="ChEBI" id="CHEBI:57986"/>
    </reaction>
</comment>
<proteinExistence type="inferred from homology"/>
<comment type="subcellular location">
    <subcellularLocation>
        <location evidence="2 9">Cell membrane</location>
        <topology evidence="2 9">Multi-pass membrane protein</topology>
    </subcellularLocation>
</comment>
<evidence type="ECO:0000256" key="5">
    <source>
        <dbReference type="ARBA" id="ARBA00022475"/>
    </source>
</evidence>
<dbReference type="GO" id="GO:0005886">
    <property type="term" value="C:plasma membrane"/>
    <property type="evidence" value="ECO:0007669"/>
    <property type="project" value="UniProtKB-SubCell"/>
</dbReference>